<gene>
    <name evidence="3" type="ORF">FGS76_08895</name>
</gene>
<dbReference type="Proteomes" id="UP000739180">
    <property type="component" value="Unassembled WGS sequence"/>
</dbReference>
<evidence type="ECO:0000313" key="3">
    <source>
        <dbReference type="EMBL" id="TMW13169.1"/>
    </source>
</evidence>
<reference evidence="3 4" key="1">
    <citation type="submission" date="2019-05" db="EMBL/GenBank/DDBJ databases">
        <title>Genome of Alcanivorax gelatiniphagus, an oil degrading marine bacteria.</title>
        <authorList>
            <person name="Kwon K.K."/>
        </authorList>
    </citation>
    <scope>NUCLEOTIDE SEQUENCE [LARGE SCALE GENOMIC DNA]</scope>
    <source>
        <strain evidence="3 4">MEBiC 08158</strain>
    </source>
</reference>
<keyword evidence="4" id="KW-1185">Reference proteome</keyword>
<sequence>MAGAAPGAGRRGVMKRWTVLFLLFVALLVGGYYWATEPVRYMAPAYPEAAARDPYLAARTLLEDWHHDTRRVFSTRALFPLPAPDTTLVMDPYRGDLGRDRIDQLLAWVAEGGHLVVAARPVYGDQDEDRERADPLLEQVGISARRLPAEDLDDDPMAELLGRFQPMESLFLEYCLGNEDDEDSQRQCERLACQAPSQAAPALTRDFDGTPRRLLIDNQLVLRYQGGDGLWQTALAGNDQGLKLVQVALGRGQVTAVAGLSFWDNDHLHYFDHAWLLSLLTAGAGPVWFVQGIDMPPLPLWLWEHAWPPILALVLALVLWLWRRLPRPGPLWRPAARDTTDYLGHLRALGHFYWRTGQGETLLAPLRDAARRRLALLHPDPDQALALAAERLALPENDLREALDASPGDRPRWIRRVAVLQQIRSRL</sequence>
<name>A0ABY2XMU9_9GAMM</name>
<dbReference type="Pfam" id="PF14258">
    <property type="entry name" value="DUF4350"/>
    <property type="match status" value="1"/>
</dbReference>
<accession>A0ABY2XMU9</accession>
<proteinExistence type="predicted"/>
<comment type="caution">
    <text evidence="3">The sequence shown here is derived from an EMBL/GenBank/DDBJ whole genome shotgun (WGS) entry which is preliminary data.</text>
</comment>
<evidence type="ECO:0000256" key="1">
    <source>
        <dbReference type="SAM" id="Phobius"/>
    </source>
</evidence>
<keyword evidence="1" id="KW-0472">Membrane</keyword>
<organism evidence="3 4">
    <name type="scientific">Alloalcanivorax gelatiniphagus</name>
    <dbReference type="NCBI Taxonomy" id="1194167"/>
    <lineage>
        <taxon>Bacteria</taxon>
        <taxon>Pseudomonadati</taxon>
        <taxon>Pseudomonadota</taxon>
        <taxon>Gammaproteobacteria</taxon>
        <taxon>Oceanospirillales</taxon>
        <taxon>Alcanivoracaceae</taxon>
        <taxon>Alloalcanivorax</taxon>
    </lineage>
</organism>
<keyword evidence="1" id="KW-0812">Transmembrane</keyword>
<feature type="domain" description="DUF4350" evidence="2">
    <location>
        <begin position="49"/>
        <end position="278"/>
    </location>
</feature>
<dbReference type="InterPro" id="IPR025646">
    <property type="entry name" value="DUF4350"/>
</dbReference>
<evidence type="ECO:0000313" key="4">
    <source>
        <dbReference type="Proteomes" id="UP000739180"/>
    </source>
</evidence>
<dbReference type="EMBL" id="VCQT01000027">
    <property type="protein sequence ID" value="TMW13169.1"/>
    <property type="molecule type" value="Genomic_DNA"/>
</dbReference>
<protein>
    <submittedName>
        <fullName evidence="3">DUF4350 domain-containing protein</fullName>
    </submittedName>
</protein>
<evidence type="ECO:0000259" key="2">
    <source>
        <dbReference type="Pfam" id="PF14258"/>
    </source>
</evidence>
<feature type="transmembrane region" description="Helical" evidence="1">
    <location>
        <begin position="17"/>
        <end position="35"/>
    </location>
</feature>
<keyword evidence="1" id="KW-1133">Transmembrane helix</keyword>